<dbReference type="AlphaFoldDB" id="A0AB35C386"/>
<dbReference type="RefSeq" id="WP_213404103.1">
    <property type="nucleotide sequence ID" value="NZ_JAGIBT010000006.1"/>
</dbReference>
<dbReference type="InterPro" id="IPR011249">
    <property type="entry name" value="Metalloenz_LuxS/M16"/>
</dbReference>
<evidence type="ECO:0000313" key="4">
    <source>
        <dbReference type="EMBL" id="MBS7824958.1"/>
    </source>
</evidence>
<evidence type="ECO:0000259" key="3">
    <source>
        <dbReference type="Pfam" id="PF05193"/>
    </source>
</evidence>
<dbReference type="PANTHER" id="PTHR11851:SF224">
    <property type="entry name" value="PROCESSING PROTEASE"/>
    <property type="match status" value="1"/>
</dbReference>
<reference evidence="4" key="1">
    <citation type="submission" date="2021-03" db="EMBL/GenBank/DDBJ databases">
        <title>Identification and antibiotic profiling of Wohlfahrtiimonas chitiniclastica, an underestimated human pathogen.</title>
        <authorList>
            <person name="Kopf A."/>
            <person name="Bunk B."/>
            <person name="Coldewey S."/>
            <person name="Gunzer F."/>
            <person name="Riedel T."/>
            <person name="Schroettner P."/>
        </authorList>
    </citation>
    <scope>NUCLEOTIDE SEQUENCE</scope>
    <source>
        <strain evidence="4">DSM 100917</strain>
    </source>
</reference>
<evidence type="ECO:0000313" key="5">
    <source>
        <dbReference type="Proteomes" id="UP000680020"/>
    </source>
</evidence>
<feature type="signal peptide" evidence="1">
    <location>
        <begin position="1"/>
        <end position="20"/>
    </location>
</feature>
<dbReference type="InterPro" id="IPR050361">
    <property type="entry name" value="MPP/UQCRC_Complex"/>
</dbReference>
<dbReference type="Proteomes" id="UP000680020">
    <property type="component" value="Unassembled WGS sequence"/>
</dbReference>
<feature type="domain" description="Peptidase M16 C-terminal" evidence="3">
    <location>
        <begin position="194"/>
        <end position="369"/>
    </location>
</feature>
<dbReference type="Gene3D" id="3.30.830.10">
    <property type="entry name" value="Metalloenzyme, LuxS/M16 peptidase-like"/>
    <property type="match status" value="2"/>
</dbReference>
<feature type="domain" description="Peptidase M16 N-terminal" evidence="2">
    <location>
        <begin position="37"/>
        <end position="154"/>
    </location>
</feature>
<evidence type="ECO:0000256" key="1">
    <source>
        <dbReference type="SAM" id="SignalP"/>
    </source>
</evidence>
<comment type="caution">
    <text evidence="4">The sequence shown here is derived from an EMBL/GenBank/DDBJ whole genome shotgun (WGS) entry which is preliminary data.</text>
</comment>
<dbReference type="Pfam" id="PF05193">
    <property type="entry name" value="Peptidase_M16_C"/>
    <property type="match status" value="1"/>
</dbReference>
<name>A0AB35C386_9GAMM</name>
<dbReference type="Pfam" id="PF00675">
    <property type="entry name" value="Peptidase_M16"/>
    <property type="match status" value="1"/>
</dbReference>
<dbReference type="GO" id="GO:0046872">
    <property type="term" value="F:metal ion binding"/>
    <property type="evidence" value="ECO:0007669"/>
    <property type="project" value="InterPro"/>
</dbReference>
<organism evidence="4 5">
    <name type="scientific">Wohlfahrtiimonas chitiniclastica</name>
    <dbReference type="NCBI Taxonomy" id="400946"/>
    <lineage>
        <taxon>Bacteria</taxon>
        <taxon>Pseudomonadati</taxon>
        <taxon>Pseudomonadota</taxon>
        <taxon>Gammaproteobacteria</taxon>
        <taxon>Cardiobacteriales</taxon>
        <taxon>Ignatzschineriaceae</taxon>
        <taxon>Wohlfahrtiimonas</taxon>
    </lineage>
</organism>
<feature type="chain" id="PRO_5044204752" evidence="1">
    <location>
        <begin position="21"/>
        <end position="438"/>
    </location>
</feature>
<evidence type="ECO:0000259" key="2">
    <source>
        <dbReference type="Pfam" id="PF00675"/>
    </source>
</evidence>
<keyword evidence="1" id="KW-0732">Signal</keyword>
<proteinExistence type="predicted"/>
<dbReference type="InterPro" id="IPR011765">
    <property type="entry name" value="Pept_M16_N"/>
</dbReference>
<dbReference type="PANTHER" id="PTHR11851">
    <property type="entry name" value="METALLOPROTEASE"/>
    <property type="match status" value="1"/>
</dbReference>
<accession>A0AB35C386</accession>
<dbReference type="EMBL" id="JAGIBU010000005">
    <property type="protein sequence ID" value="MBS7824958.1"/>
    <property type="molecule type" value="Genomic_DNA"/>
</dbReference>
<dbReference type="SUPFAM" id="SSF63411">
    <property type="entry name" value="LuxS/MPP-like metallohydrolase"/>
    <property type="match status" value="2"/>
</dbReference>
<protein>
    <submittedName>
        <fullName evidence="4">Insulinase family protein</fullName>
    </submittedName>
</protein>
<gene>
    <name evidence="4" type="ORF">J7561_07040</name>
</gene>
<sequence>MFKRIIMTLTCLAISTTAMASDMKSKIKEWHTDEGARVLFINAPEIPMVDIVVSMDAGSFREGDQHGLAAMTATMMTLGTKEMDENAFSEALENIGSSISAGSSIATTTINIRSLTDEAVLNRTLELWSEMMASPRMDGAIFDRERAQAIDAQKARLDNPSAIAGELYQSLLFPDQLQGVTSEMLEASLKAMKIDDVKAFREAYYHATNANIVIVGALSEQEAKAISTALSAQLGKTDKTLSPIRNDAKAVKAQTVRQPFNGPQSQIMMGQVSIDRFNPDFLPLTLGNHVLGGSGLTSLLMMDIREKQGLTYGIYSYFSPTLLHGPFTIGLATKNESVEHAIEATLKETKAFIANGPMDADLERAKNNLIGSSILALSSNRGLASALLTIAQYDLPLDYYDTYPDRIRAITKEEIQKAFEKHIHPDDFTIVIVGGAAE</sequence>
<dbReference type="InterPro" id="IPR007863">
    <property type="entry name" value="Peptidase_M16_C"/>
</dbReference>